<dbReference type="EMBL" id="AP017313">
    <property type="protein sequence ID" value="BAU52976.1"/>
    <property type="molecule type" value="Genomic_DNA"/>
</dbReference>
<protein>
    <submittedName>
        <fullName evidence="1">Chromosome partition protein Smc</fullName>
    </submittedName>
</protein>
<dbReference type="OrthoDB" id="780707at2"/>
<gene>
    <name evidence="1" type="primary">smc_2</name>
    <name evidence="1" type="ORF">MgSA37_01143</name>
</gene>
<organism evidence="1 2">
    <name type="scientific">Mucilaginibacter gotjawali</name>
    <dbReference type="NCBI Taxonomy" id="1550579"/>
    <lineage>
        <taxon>Bacteria</taxon>
        <taxon>Pseudomonadati</taxon>
        <taxon>Bacteroidota</taxon>
        <taxon>Sphingobacteriia</taxon>
        <taxon>Sphingobacteriales</taxon>
        <taxon>Sphingobacteriaceae</taxon>
        <taxon>Mucilaginibacter</taxon>
    </lineage>
</organism>
<accession>A0A110B1Y2</accession>
<dbReference type="AlphaFoldDB" id="A0A110B1Y2"/>
<sequence>MADDISKKITIDVEVNTDGQQQINQYKAAFDSLRSSVNGLSNPLQGISSSISSLDKDISKLTASINKLNSQNKEQSSGWGKVKSNVTELISSFGDWEGVLKTVKTAIWGAEAAAEGLMAALTGGLAILTTFLPEIIDVVSGWFKADTTLTALNKTLKDNKIVQDAVNQTMAQGTNDAQQELVHLNLLYKASQDHNVKLEERKKIVSELQSQYPDYFGNMSSEAILNGKATKSYDDLTKAIIATARAKAAEEIITKNQVRSLGNDSNLEKLNGDLTQYTKQLKAAQKEYDDYMKNQAIGAGGFGMVDSEEASLSEKLAGIRDMVKATKKSIGDLKTDSNLLNRQNEALAKKVIGDTEQNGAKVLGVASTTNKQLVKGSGETVKKQLSLLTQAEEMRKASLMRQMQTTFEAYGSEAAVENNHYQDELTKLKNFLKNKQITQKEFDDVSKQLKGEHQANMAAIINKYNELDKEKTQQAQNELAELTIKGMREGSAKQIAELNLEQTEKLQQLKKSTDELSDQQKKLAAELADTLLLIPYADVSVLKSRLDAVTELVEINGKKKIGIEQQTKDALKKITDQEAQDKLVKADQESADGAVDPEAKLTAEKKLITDKYQFEIEQAQGNNEKIKELENERNKALKEIDDKAAKEKADKAKKQAEELKAFEEKVEKEAADAAFNLIKGTIKHASEAKITGLEQDKAAELSNTSLTSTQKLAIEQKYKQKEAQVKVKAFKEEQEASIAQAVINGALAITKVTSQTGVLGAFVIPGIIAETAIQVATIAAQKPPAYATGGVHYTSDGRGGILPGYSRTDNTNAYLRSGEGIVVSEAMQVPWARNLVSAINVGFGGRDFSMANPGRGYAVGGIFTDGGDANRYYNQPVHDQKNLANSIAYQMINNFPPVYVDVKDINNQQNILAQTINRVNL</sequence>
<evidence type="ECO:0000313" key="2">
    <source>
        <dbReference type="Proteomes" id="UP000218263"/>
    </source>
</evidence>
<dbReference type="KEGG" id="mgot:MgSA37_01143"/>
<proteinExistence type="predicted"/>
<dbReference type="Proteomes" id="UP000218263">
    <property type="component" value="Chromosome"/>
</dbReference>
<reference evidence="1 2" key="1">
    <citation type="submission" date="2015-12" db="EMBL/GenBank/DDBJ databases">
        <title>Genome sequence of Mucilaginibacter gotjawali.</title>
        <authorList>
            <person name="Lee J.S."/>
            <person name="Lee K.C."/>
            <person name="Kim K.K."/>
            <person name="Lee B.W."/>
        </authorList>
    </citation>
    <scope>NUCLEOTIDE SEQUENCE [LARGE SCALE GENOMIC DNA]</scope>
    <source>
        <strain evidence="1 2">SA3-7</strain>
    </source>
</reference>
<evidence type="ECO:0000313" key="1">
    <source>
        <dbReference type="EMBL" id="BAU52976.1"/>
    </source>
</evidence>
<dbReference type="RefSeq" id="WP_157750451.1">
    <property type="nucleotide sequence ID" value="NZ_AP017313.1"/>
</dbReference>
<keyword evidence="2" id="KW-1185">Reference proteome</keyword>
<name>A0A110B1Y2_9SPHI</name>